<gene>
    <name evidence="1" type="ORF">EI998_07120</name>
</gene>
<evidence type="ECO:0000313" key="2">
    <source>
        <dbReference type="Proteomes" id="UP000274117"/>
    </source>
</evidence>
<dbReference type="Gene3D" id="2.20.230.10">
    <property type="entry name" value="Resuscitation-promoting factor rpfb"/>
    <property type="match status" value="1"/>
</dbReference>
<dbReference type="Proteomes" id="UP000274117">
    <property type="component" value="Unassembled WGS sequence"/>
</dbReference>
<comment type="caution">
    <text evidence="1">The sequence shown here is derived from an EMBL/GenBank/DDBJ whole genome shotgun (WGS) entry which is preliminary data.</text>
</comment>
<evidence type="ECO:0000313" key="1">
    <source>
        <dbReference type="EMBL" id="RRR52262.1"/>
    </source>
</evidence>
<organism evidence="1 2">
    <name type="scientific">Streptococcus suis</name>
    <dbReference type="NCBI Taxonomy" id="1307"/>
    <lineage>
        <taxon>Bacteria</taxon>
        <taxon>Bacillati</taxon>
        <taxon>Bacillota</taxon>
        <taxon>Bacilli</taxon>
        <taxon>Lactobacillales</taxon>
        <taxon>Streptococcaceae</taxon>
        <taxon>Streptococcus</taxon>
    </lineage>
</organism>
<reference evidence="1 2" key="1">
    <citation type="submission" date="2018-11" db="EMBL/GenBank/DDBJ databases">
        <authorList>
            <person name="Stevens M.J."/>
            <person name="Cernela N."/>
            <person name="Spoerry Serrano N."/>
            <person name="Schmitt S."/>
            <person name="Schrenzel J."/>
            <person name="Stephan R."/>
        </authorList>
    </citation>
    <scope>NUCLEOTIDE SEQUENCE [LARGE SCALE GENOMIC DNA]</scope>
    <source>
        <strain evidence="1 2">PP422</strain>
    </source>
</reference>
<reference evidence="1 2" key="2">
    <citation type="submission" date="2018-12" db="EMBL/GenBank/DDBJ databases">
        <title>Whole-genome sequences of fifteen clinical Streptococcus suis strains isolated from pigs between 2006 and 2018.</title>
        <authorList>
            <person name="Stevens M.J.A."/>
            <person name="Cernela N."/>
            <person name="Spoerry Serrano N."/>
            <person name="Schmitt S."/>
            <person name="Schrenzel J."/>
            <person name="Stephan R."/>
        </authorList>
    </citation>
    <scope>NUCLEOTIDE SEQUENCE [LARGE SCALE GENOMIC DNA]</scope>
    <source>
        <strain evidence="1 2">PP422</strain>
    </source>
</reference>
<accession>A0A3R8R7F0</accession>
<dbReference type="AlphaFoldDB" id="A0A3R8R7F0"/>
<protein>
    <submittedName>
        <fullName evidence="1">Uncharacterized protein</fullName>
    </submittedName>
</protein>
<dbReference type="EMBL" id="RSDO01000011">
    <property type="protein sequence ID" value="RRR52262.1"/>
    <property type="molecule type" value="Genomic_DNA"/>
</dbReference>
<sequence>MIEYGTRYESDSTKPVGYYSETGGVDCSETTTTTYKIDAVTGEVTATSTTTIIEPIAKVIIIGSQPAPVEETPVDEPAVVTPEDEPQVEAPVEKTQVDTPVDEPAVITPADEPVVVAPIDEPQGTILVDELIVVAPVEEPQVETSVVDSIITAKGDSVTHELPELDITAILSQGHILPTEILQETTVTPTISHLVGGGAAAGGSAEAYHKELVTLNNLLAINPQDKLLKHCRLLDKKML</sequence>
<name>A0A3R8R7F0_STRSU</name>
<proteinExistence type="predicted"/>